<dbReference type="STRING" id="7217.B3M7F7"/>
<reference evidence="6 7" key="1">
    <citation type="journal article" date="2007" name="Nature">
        <title>Evolution of genes and genomes on the Drosophila phylogeny.</title>
        <authorList>
            <consortium name="Drosophila 12 Genomes Consortium"/>
            <person name="Clark A.G."/>
            <person name="Eisen M.B."/>
            <person name="Smith D.R."/>
            <person name="Bergman C.M."/>
            <person name="Oliver B."/>
            <person name="Markow T.A."/>
            <person name="Kaufman T.C."/>
            <person name="Kellis M."/>
            <person name="Gelbart W."/>
            <person name="Iyer V.N."/>
            <person name="Pollard D.A."/>
            <person name="Sackton T.B."/>
            <person name="Larracuente A.M."/>
            <person name="Singh N.D."/>
            <person name="Abad J.P."/>
            <person name="Abt D.N."/>
            <person name="Adryan B."/>
            <person name="Aguade M."/>
            <person name="Akashi H."/>
            <person name="Anderson W.W."/>
            <person name="Aquadro C.F."/>
            <person name="Ardell D.H."/>
            <person name="Arguello R."/>
            <person name="Artieri C.G."/>
            <person name="Barbash D.A."/>
            <person name="Barker D."/>
            <person name="Barsanti P."/>
            <person name="Batterham P."/>
            <person name="Batzoglou S."/>
            <person name="Begun D."/>
            <person name="Bhutkar A."/>
            <person name="Blanco E."/>
            <person name="Bosak S.A."/>
            <person name="Bradley R.K."/>
            <person name="Brand A.D."/>
            <person name="Brent M.R."/>
            <person name="Brooks A.N."/>
            <person name="Brown R.H."/>
            <person name="Butlin R.K."/>
            <person name="Caggese C."/>
            <person name="Calvi B.R."/>
            <person name="Bernardo de Carvalho A."/>
            <person name="Caspi A."/>
            <person name="Castrezana S."/>
            <person name="Celniker S.E."/>
            <person name="Chang J.L."/>
            <person name="Chapple C."/>
            <person name="Chatterji S."/>
            <person name="Chinwalla A."/>
            <person name="Civetta A."/>
            <person name="Clifton S.W."/>
            <person name="Comeron J.M."/>
            <person name="Costello J.C."/>
            <person name="Coyne J.A."/>
            <person name="Daub J."/>
            <person name="David R.G."/>
            <person name="Delcher A.L."/>
            <person name="Delehaunty K."/>
            <person name="Do C.B."/>
            <person name="Ebling H."/>
            <person name="Edwards K."/>
            <person name="Eickbush T."/>
            <person name="Evans J.D."/>
            <person name="Filipski A."/>
            <person name="Findeiss S."/>
            <person name="Freyhult E."/>
            <person name="Fulton L."/>
            <person name="Fulton R."/>
            <person name="Garcia A.C."/>
            <person name="Gardiner A."/>
            <person name="Garfield D.A."/>
            <person name="Garvin B.E."/>
            <person name="Gibson G."/>
            <person name="Gilbert D."/>
            <person name="Gnerre S."/>
            <person name="Godfrey J."/>
            <person name="Good R."/>
            <person name="Gotea V."/>
            <person name="Gravely B."/>
            <person name="Greenberg A.J."/>
            <person name="Griffiths-Jones S."/>
            <person name="Gross S."/>
            <person name="Guigo R."/>
            <person name="Gustafson E.A."/>
            <person name="Haerty W."/>
            <person name="Hahn M.W."/>
            <person name="Halligan D.L."/>
            <person name="Halpern A.L."/>
            <person name="Halter G.M."/>
            <person name="Han M.V."/>
            <person name="Heger A."/>
            <person name="Hillier L."/>
            <person name="Hinrichs A.S."/>
            <person name="Holmes I."/>
            <person name="Hoskins R.A."/>
            <person name="Hubisz M.J."/>
            <person name="Hultmark D."/>
            <person name="Huntley M.A."/>
            <person name="Jaffe D.B."/>
            <person name="Jagadeeshan S."/>
            <person name="Jeck W.R."/>
            <person name="Johnson J."/>
            <person name="Jones C.D."/>
            <person name="Jordan W.C."/>
            <person name="Karpen G.H."/>
            <person name="Kataoka E."/>
            <person name="Keightley P.D."/>
            <person name="Kheradpour P."/>
            <person name="Kirkness E.F."/>
            <person name="Koerich L.B."/>
            <person name="Kristiansen K."/>
            <person name="Kudrna D."/>
            <person name="Kulathinal R.J."/>
            <person name="Kumar S."/>
            <person name="Kwok R."/>
            <person name="Lander E."/>
            <person name="Langley C.H."/>
            <person name="Lapoint R."/>
            <person name="Lazzaro B.P."/>
            <person name="Lee S.J."/>
            <person name="Levesque L."/>
            <person name="Li R."/>
            <person name="Lin C.F."/>
            <person name="Lin M.F."/>
            <person name="Lindblad-Toh K."/>
            <person name="Llopart A."/>
            <person name="Long M."/>
            <person name="Low L."/>
            <person name="Lozovsky E."/>
            <person name="Lu J."/>
            <person name="Luo M."/>
            <person name="Machado C.A."/>
            <person name="Makalowski W."/>
            <person name="Marzo M."/>
            <person name="Matsuda M."/>
            <person name="Matzkin L."/>
            <person name="McAllister B."/>
            <person name="McBride C.S."/>
            <person name="McKernan B."/>
            <person name="McKernan K."/>
            <person name="Mendez-Lago M."/>
            <person name="Minx P."/>
            <person name="Mollenhauer M.U."/>
            <person name="Montooth K."/>
            <person name="Mount S.M."/>
            <person name="Mu X."/>
            <person name="Myers E."/>
            <person name="Negre B."/>
            <person name="Newfeld S."/>
            <person name="Nielsen R."/>
            <person name="Noor M.A."/>
            <person name="O'Grady P."/>
            <person name="Pachter L."/>
            <person name="Papaceit M."/>
            <person name="Parisi M.J."/>
            <person name="Parisi M."/>
            <person name="Parts L."/>
            <person name="Pedersen J.S."/>
            <person name="Pesole G."/>
            <person name="Phillippy A.M."/>
            <person name="Ponting C.P."/>
            <person name="Pop M."/>
            <person name="Porcelli D."/>
            <person name="Powell J.R."/>
            <person name="Prohaska S."/>
            <person name="Pruitt K."/>
            <person name="Puig M."/>
            <person name="Quesneville H."/>
            <person name="Ram K.R."/>
            <person name="Rand D."/>
            <person name="Rasmussen M.D."/>
            <person name="Reed L.K."/>
            <person name="Reenan R."/>
            <person name="Reily A."/>
            <person name="Remington K.A."/>
            <person name="Rieger T.T."/>
            <person name="Ritchie M.G."/>
            <person name="Robin C."/>
            <person name="Rogers Y.H."/>
            <person name="Rohde C."/>
            <person name="Rozas J."/>
            <person name="Rubenfield M.J."/>
            <person name="Ruiz A."/>
            <person name="Russo S."/>
            <person name="Salzberg S.L."/>
            <person name="Sanchez-Gracia A."/>
            <person name="Saranga D.J."/>
            <person name="Sato H."/>
            <person name="Schaeffer S.W."/>
            <person name="Schatz M.C."/>
            <person name="Schlenke T."/>
            <person name="Schwartz R."/>
            <person name="Segarra C."/>
            <person name="Singh R.S."/>
            <person name="Sirot L."/>
            <person name="Sirota M."/>
            <person name="Sisneros N.B."/>
            <person name="Smith C.D."/>
            <person name="Smith T.F."/>
            <person name="Spieth J."/>
            <person name="Stage D.E."/>
            <person name="Stark A."/>
            <person name="Stephan W."/>
            <person name="Strausberg R.L."/>
            <person name="Strempel S."/>
            <person name="Sturgill D."/>
            <person name="Sutton G."/>
            <person name="Sutton G.G."/>
            <person name="Tao W."/>
            <person name="Teichmann S."/>
            <person name="Tobari Y.N."/>
            <person name="Tomimura Y."/>
            <person name="Tsolas J.M."/>
            <person name="Valente V.L."/>
            <person name="Venter E."/>
            <person name="Venter J.C."/>
            <person name="Vicario S."/>
            <person name="Vieira F.G."/>
            <person name="Vilella A.J."/>
            <person name="Villasante A."/>
            <person name="Walenz B."/>
            <person name="Wang J."/>
            <person name="Wasserman M."/>
            <person name="Watts T."/>
            <person name="Wilson D."/>
            <person name="Wilson R.K."/>
            <person name="Wing R.A."/>
            <person name="Wolfner M.F."/>
            <person name="Wong A."/>
            <person name="Wong G.K."/>
            <person name="Wu C.I."/>
            <person name="Wu G."/>
            <person name="Yamamoto D."/>
            <person name="Yang H.P."/>
            <person name="Yang S.P."/>
            <person name="Yorke J.A."/>
            <person name="Yoshida K."/>
            <person name="Zdobnov E."/>
            <person name="Zhang P."/>
            <person name="Zhang Y."/>
            <person name="Zimin A.V."/>
            <person name="Baldwin J."/>
            <person name="Abdouelleil A."/>
            <person name="Abdulkadir J."/>
            <person name="Abebe A."/>
            <person name="Abera B."/>
            <person name="Abreu J."/>
            <person name="Acer S.C."/>
            <person name="Aftuck L."/>
            <person name="Alexander A."/>
            <person name="An P."/>
            <person name="Anderson E."/>
            <person name="Anderson S."/>
            <person name="Arachi H."/>
            <person name="Azer M."/>
            <person name="Bachantsang P."/>
            <person name="Barry A."/>
            <person name="Bayul T."/>
            <person name="Berlin A."/>
            <person name="Bessette D."/>
            <person name="Bloom T."/>
            <person name="Blye J."/>
            <person name="Boguslavskiy L."/>
            <person name="Bonnet C."/>
            <person name="Boukhgalter B."/>
            <person name="Bourzgui I."/>
            <person name="Brown A."/>
            <person name="Cahill P."/>
            <person name="Channer S."/>
            <person name="Cheshatsang Y."/>
            <person name="Chuda L."/>
            <person name="Citroen M."/>
            <person name="Collymore A."/>
            <person name="Cooke P."/>
            <person name="Costello M."/>
            <person name="D'Aco K."/>
            <person name="Daza R."/>
            <person name="De Haan G."/>
            <person name="DeGray S."/>
            <person name="DeMaso C."/>
            <person name="Dhargay N."/>
            <person name="Dooley K."/>
            <person name="Dooley E."/>
            <person name="Doricent M."/>
            <person name="Dorje P."/>
            <person name="Dorjee K."/>
            <person name="Dupes A."/>
            <person name="Elong R."/>
            <person name="Falk J."/>
            <person name="Farina A."/>
            <person name="Faro S."/>
            <person name="Ferguson D."/>
            <person name="Fisher S."/>
            <person name="Foley C.D."/>
            <person name="Franke A."/>
            <person name="Friedrich D."/>
            <person name="Gadbois L."/>
            <person name="Gearin G."/>
            <person name="Gearin C.R."/>
            <person name="Giannoukos G."/>
            <person name="Goode T."/>
            <person name="Graham J."/>
            <person name="Grandbois E."/>
            <person name="Grewal S."/>
            <person name="Gyaltsen K."/>
            <person name="Hafez N."/>
            <person name="Hagos B."/>
            <person name="Hall J."/>
            <person name="Henson C."/>
            <person name="Hollinger A."/>
            <person name="Honan T."/>
            <person name="Huard M.D."/>
            <person name="Hughes L."/>
            <person name="Hurhula B."/>
            <person name="Husby M.E."/>
            <person name="Kamat A."/>
            <person name="Kanga B."/>
            <person name="Kashin S."/>
            <person name="Khazanovich D."/>
            <person name="Kisner P."/>
            <person name="Lance K."/>
            <person name="Lara M."/>
            <person name="Lee W."/>
            <person name="Lennon N."/>
            <person name="Letendre F."/>
            <person name="LeVine R."/>
            <person name="Lipovsky A."/>
            <person name="Liu X."/>
            <person name="Liu J."/>
            <person name="Liu S."/>
            <person name="Lokyitsang T."/>
            <person name="Lokyitsang Y."/>
            <person name="Lubonja R."/>
            <person name="Lui A."/>
            <person name="MacDonald P."/>
            <person name="Magnisalis V."/>
            <person name="Maru K."/>
            <person name="Matthews C."/>
            <person name="McCusker W."/>
            <person name="McDonough S."/>
            <person name="Mehta T."/>
            <person name="Meldrim J."/>
            <person name="Meneus L."/>
            <person name="Mihai O."/>
            <person name="Mihalev A."/>
            <person name="Mihova T."/>
            <person name="Mittelman R."/>
            <person name="Mlenga V."/>
            <person name="Montmayeur A."/>
            <person name="Mulrain L."/>
            <person name="Navidi A."/>
            <person name="Naylor J."/>
            <person name="Negash T."/>
            <person name="Nguyen T."/>
            <person name="Nguyen N."/>
            <person name="Nicol R."/>
            <person name="Norbu C."/>
            <person name="Norbu N."/>
            <person name="Novod N."/>
            <person name="O'Neill B."/>
            <person name="Osman S."/>
            <person name="Markiewicz E."/>
            <person name="Oyono O.L."/>
            <person name="Patti C."/>
            <person name="Phunkhang P."/>
            <person name="Pierre F."/>
            <person name="Priest M."/>
            <person name="Raghuraman S."/>
            <person name="Rege F."/>
            <person name="Reyes R."/>
            <person name="Rise C."/>
            <person name="Rogov P."/>
            <person name="Ross K."/>
            <person name="Ryan E."/>
            <person name="Settipalli S."/>
            <person name="Shea T."/>
            <person name="Sherpa N."/>
            <person name="Shi L."/>
            <person name="Shih D."/>
            <person name="Sparrow T."/>
            <person name="Spaulding J."/>
            <person name="Stalker J."/>
            <person name="Stange-Thomann N."/>
            <person name="Stavropoulos S."/>
            <person name="Stone C."/>
            <person name="Strader C."/>
            <person name="Tesfaye S."/>
            <person name="Thomson T."/>
            <person name="Thoulutsang Y."/>
            <person name="Thoulutsang D."/>
            <person name="Topham K."/>
            <person name="Topping I."/>
            <person name="Tsamla T."/>
            <person name="Vassiliev H."/>
            <person name="Vo A."/>
            <person name="Wangchuk T."/>
            <person name="Wangdi T."/>
            <person name="Weiand M."/>
            <person name="Wilkinson J."/>
            <person name="Wilson A."/>
            <person name="Yadav S."/>
            <person name="Young G."/>
            <person name="Yu Q."/>
            <person name="Zembek L."/>
            <person name="Zhong D."/>
            <person name="Zimmer A."/>
            <person name="Zwirko Z."/>
            <person name="Jaffe D.B."/>
            <person name="Alvarez P."/>
            <person name="Brockman W."/>
            <person name="Butler J."/>
            <person name="Chin C."/>
            <person name="Gnerre S."/>
            <person name="Grabherr M."/>
            <person name="Kleber M."/>
            <person name="Mauceli E."/>
            <person name="MacCallum I."/>
        </authorList>
    </citation>
    <scope>NUCLEOTIDE SEQUENCE [LARGE SCALE GENOMIC DNA]</scope>
    <source>
        <strain evidence="7">Tucson 14024-0371.13</strain>
    </source>
</reference>
<evidence type="ECO:0000256" key="2">
    <source>
        <dbReference type="PIRNR" id="PIRNR000915"/>
    </source>
</evidence>
<evidence type="ECO:0000313" key="7">
    <source>
        <dbReference type="Proteomes" id="UP000007801"/>
    </source>
</evidence>
<dbReference type="KEGG" id="dan:6493104"/>
<dbReference type="Proteomes" id="UP000007801">
    <property type="component" value="Unassembled WGS sequence"/>
</dbReference>
<dbReference type="GeneID" id="6493104"/>
<dbReference type="PANTHER" id="PTHR19288">
    <property type="entry name" value="4-NITROPHENYLPHOSPHATASE-RELATED"/>
    <property type="match status" value="1"/>
</dbReference>
<keyword evidence="1 2" id="KW-0378">Hydrolase</keyword>
<dbReference type="PANTHER" id="PTHR19288:SF93">
    <property type="entry name" value="FI11325P-RELATED"/>
    <property type="match status" value="1"/>
</dbReference>
<dbReference type="InterPro" id="IPR006349">
    <property type="entry name" value="PGP_euk"/>
</dbReference>
<dbReference type="Gene3D" id="3.40.50.1000">
    <property type="entry name" value="HAD superfamily/HAD-like"/>
    <property type="match status" value="2"/>
</dbReference>
<evidence type="ECO:0000313" key="6">
    <source>
        <dbReference type="EMBL" id="EDV39855.2"/>
    </source>
</evidence>
<dbReference type="NCBIfam" id="TIGR01460">
    <property type="entry name" value="HAD-SF-IIA"/>
    <property type="match status" value="1"/>
</dbReference>
<accession>B3M7F7</accession>
<gene>
    <name evidence="6" type="primary">Dana\GF10230</name>
    <name evidence="6" type="synonym">dana_GLEANR_10187</name>
    <name evidence="6" type="ORF">GF10230</name>
</gene>
<dbReference type="InterPro" id="IPR023214">
    <property type="entry name" value="HAD_sf"/>
</dbReference>
<feature type="active site" description="Proton donor" evidence="3">
    <location>
        <position position="39"/>
    </location>
</feature>
<organism evidence="6 7">
    <name type="scientific">Drosophila ananassae</name>
    <name type="common">Fruit fly</name>
    <dbReference type="NCBI Taxonomy" id="7217"/>
    <lineage>
        <taxon>Eukaryota</taxon>
        <taxon>Metazoa</taxon>
        <taxon>Ecdysozoa</taxon>
        <taxon>Arthropoda</taxon>
        <taxon>Hexapoda</taxon>
        <taxon>Insecta</taxon>
        <taxon>Pterygota</taxon>
        <taxon>Neoptera</taxon>
        <taxon>Endopterygota</taxon>
        <taxon>Diptera</taxon>
        <taxon>Brachycera</taxon>
        <taxon>Muscomorpha</taxon>
        <taxon>Ephydroidea</taxon>
        <taxon>Drosophilidae</taxon>
        <taxon>Drosophila</taxon>
        <taxon>Sophophora</taxon>
    </lineage>
</organism>
<protein>
    <submittedName>
        <fullName evidence="6">Uncharacterized protein</fullName>
    </submittedName>
</protein>
<dbReference type="AlphaFoldDB" id="B3M7F7"/>
<feature type="binding site" evidence="5">
    <location>
        <position position="37"/>
    </location>
    <ligand>
        <name>Mg(2+)</name>
        <dbReference type="ChEBI" id="CHEBI:18420"/>
    </ligand>
</feature>
<dbReference type="FunCoup" id="B3M7F7">
    <property type="interactions" value="192"/>
</dbReference>
<dbReference type="InterPro" id="IPR036412">
    <property type="entry name" value="HAD-like_sf"/>
</dbReference>
<dbReference type="PIRSF" id="PIRSF000915">
    <property type="entry name" value="PGP-type_phosphatase"/>
    <property type="match status" value="1"/>
</dbReference>
<dbReference type="Pfam" id="PF13344">
    <property type="entry name" value="Hydrolase_6"/>
    <property type="match status" value="1"/>
</dbReference>
<dbReference type="EMBL" id="CH902618">
    <property type="protein sequence ID" value="EDV39855.2"/>
    <property type="molecule type" value="Genomic_DNA"/>
</dbReference>
<dbReference type="HOGENOM" id="CLU_043473_0_1_1"/>
<comment type="cofactor">
    <cofactor evidence="5">
        <name>Mg(2+)</name>
        <dbReference type="ChEBI" id="CHEBI:18420"/>
    </cofactor>
    <text evidence="5">Divalent metal ions. Mg(2+) is the most effective.</text>
</comment>
<dbReference type="OrthoDB" id="413953at2759"/>
<keyword evidence="5" id="KW-0479">Metal-binding</keyword>
<sequence>MNLALKRSVVKGSCQLLALNKYSLYQYLKNIDTILYDADGVLWQNDKPLRGAVETFNALRAMGKKSFICTNNSYESALAVWKKAKNMDLLVGKDEILTSGQAMARFLSEQNFHRKVYAIGGQGIVDELKLVGISCLPLDPPNTDSDFINKIVLDPEVGAVVVGMDKDFDAHKITKATCYLRDPDVMFVATNRDLAYPAAPGRMIPGAGVMVAAIQAASLRAPYTCGKPKPYFCSHIMRQGLLQPEHTLMVGDTMATDIQFGYNCSFQTLLVGTGVSSYKDALAAQESSEPFMYQQVPDKFVSKLSDLLPFLFSRNR</sequence>
<dbReference type="GO" id="GO:0046872">
    <property type="term" value="F:metal ion binding"/>
    <property type="evidence" value="ECO:0007669"/>
    <property type="project" value="UniProtKB-KW"/>
</dbReference>
<keyword evidence="7" id="KW-1185">Reference proteome</keyword>
<dbReference type="InterPro" id="IPR006357">
    <property type="entry name" value="HAD-SF_hydro_IIA"/>
</dbReference>
<dbReference type="GO" id="GO:0016791">
    <property type="term" value="F:phosphatase activity"/>
    <property type="evidence" value="ECO:0007669"/>
    <property type="project" value="InterPro"/>
</dbReference>
<dbReference type="SUPFAM" id="SSF56784">
    <property type="entry name" value="HAD-like"/>
    <property type="match status" value="1"/>
</dbReference>
<feature type="binding site" evidence="5">
    <location>
        <position position="252"/>
    </location>
    <ligand>
        <name>Mg(2+)</name>
        <dbReference type="ChEBI" id="CHEBI:18420"/>
    </ligand>
</feature>
<name>B3M7F7_DROAN</name>
<evidence type="ECO:0000256" key="1">
    <source>
        <dbReference type="ARBA" id="ARBA00022801"/>
    </source>
</evidence>
<dbReference type="SMR" id="B3M7F7"/>
<comment type="similarity">
    <text evidence="2">Belongs to the HAD-like hydrolase superfamily.</text>
</comment>
<proteinExistence type="inferred from homology"/>
<evidence type="ECO:0000256" key="4">
    <source>
        <dbReference type="PIRSR" id="PIRSR000915-2"/>
    </source>
</evidence>
<evidence type="ECO:0000256" key="5">
    <source>
        <dbReference type="PIRSR" id="PIRSR000915-3"/>
    </source>
</evidence>
<feature type="binding site" evidence="4">
    <location>
        <position position="227"/>
    </location>
    <ligand>
        <name>substrate</name>
    </ligand>
</feature>
<evidence type="ECO:0000256" key="3">
    <source>
        <dbReference type="PIRSR" id="PIRSR000915-1"/>
    </source>
</evidence>
<keyword evidence="5" id="KW-0460">Magnesium</keyword>
<dbReference type="NCBIfam" id="TIGR01452">
    <property type="entry name" value="PGP_euk"/>
    <property type="match status" value="1"/>
</dbReference>
<dbReference type="Pfam" id="PF13242">
    <property type="entry name" value="Hydrolase_like"/>
    <property type="match status" value="1"/>
</dbReference>
<dbReference type="InParanoid" id="B3M7F7"/>
<dbReference type="eggNOG" id="KOG2882">
    <property type="taxonomic scope" value="Eukaryota"/>
</dbReference>
<feature type="binding site" evidence="5">
    <location>
        <position position="39"/>
    </location>
    <ligand>
        <name>Mg(2+)</name>
        <dbReference type="ChEBI" id="CHEBI:18420"/>
    </ligand>
</feature>
<dbReference type="GO" id="GO:0005737">
    <property type="term" value="C:cytoplasm"/>
    <property type="evidence" value="ECO:0007669"/>
    <property type="project" value="TreeGrafter"/>
</dbReference>
<feature type="active site" description="Nucleophile" evidence="3">
    <location>
        <position position="37"/>
    </location>
</feature>